<evidence type="ECO:0000313" key="2">
    <source>
        <dbReference type="EMBL" id="KAK9148405.1"/>
    </source>
</evidence>
<proteinExistence type="inferred from homology"/>
<dbReference type="AlphaFoldDB" id="A0AAP0PNK3"/>
<comment type="caution">
    <text evidence="2">The sequence shown here is derived from an EMBL/GenBank/DDBJ whole genome shotgun (WGS) entry which is preliminary data.</text>
</comment>
<evidence type="ECO:0000313" key="3">
    <source>
        <dbReference type="Proteomes" id="UP001419268"/>
    </source>
</evidence>
<dbReference type="InterPro" id="IPR005225">
    <property type="entry name" value="Small_GTP-bd"/>
</dbReference>
<dbReference type="Gene3D" id="3.40.50.300">
    <property type="entry name" value="P-loop containing nucleotide triphosphate hydrolases"/>
    <property type="match status" value="1"/>
</dbReference>
<gene>
    <name evidence="2" type="ORF">Scep_007162</name>
</gene>
<dbReference type="SMART" id="SM00175">
    <property type="entry name" value="RAB"/>
    <property type="match status" value="1"/>
</dbReference>
<protein>
    <submittedName>
        <fullName evidence="2">Uncharacterized protein</fullName>
    </submittedName>
</protein>
<sequence length="255" mass="28910">MGKSYFLSRYERNEFYLHSKATIGVEFQTQSMEIDGKEVKAQIWDTAGQERFNAVTFVYYRGVFSALIVAIEHGFGLIMEEEGEAIELEPSRTVEEESEPNNLEPSLILSMSVSLSERLVNFTPVRYSVVCIWHARPYYVYKESLVNNESSYFFGTYVGALWVYIGHLEDQVMALGAPGDSIGRAWACPTIILLPASMSGFHMSSLLEAQHFISELFARSCPMVGWVRQAQDQFFMSALPSSVRMNSTARVYSTY</sequence>
<dbReference type="GO" id="GO:0005525">
    <property type="term" value="F:GTP binding"/>
    <property type="evidence" value="ECO:0007669"/>
    <property type="project" value="InterPro"/>
</dbReference>
<dbReference type="InterPro" id="IPR027417">
    <property type="entry name" value="P-loop_NTPase"/>
</dbReference>
<dbReference type="Pfam" id="PF00071">
    <property type="entry name" value="Ras"/>
    <property type="match status" value="1"/>
</dbReference>
<dbReference type="NCBIfam" id="TIGR00231">
    <property type="entry name" value="small_GTP"/>
    <property type="match status" value="1"/>
</dbReference>
<dbReference type="InterPro" id="IPR050209">
    <property type="entry name" value="Rab_GTPases_membrane_traffic"/>
</dbReference>
<dbReference type="InterPro" id="IPR001806">
    <property type="entry name" value="Small_GTPase"/>
</dbReference>
<dbReference type="Proteomes" id="UP001419268">
    <property type="component" value="Unassembled WGS sequence"/>
</dbReference>
<name>A0AAP0PNK3_9MAGN</name>
<evidence type="ECO:0000256" key="1">
    <source>
        <dbReference type="ARBA" id="ARBA00006270"/>
    </source>
</evidence>
<dbReference type="PANTHER" id="PTHR47979">
    <property type="entry name" value="DRAB11-RELATED"/>
    <property type="match status" value="1"/>
</dbReference>
<dbReference type="PROSITE" id="PS51419">
    <property type="entry name" value="RAB"/>
    <property type="match status" value="1"/>
</dbReference>
<dbReference type="PRINTS" id="PR00449">
    <property type="entry name" value="RASTRNSFRMNG"/>
</dbReference>
<dbReference type="EMBL" id="JBBNAG010000003">
    <property type="protein sequence ID" value="KAK9148405.1"/>
    <property type="molecule type" value="Genomic_DNA"/>
</dbReference>
<dbReference type="GO" id="GO:0003924">
    <property type="term" value="F:GTPase activity"/>
    <property type="evidence" value="ECO:0007669"/>
    <property type="project" value="InterPro"/>
</dbReference>
<comment type="similarity">
    <text evidence="1">Belongs to the small GTPase superfamily. Rab family.</text>
</comment>
<keyword evidence="3" id="KW-1185">Reference proteome</keyword>
<reference evidence="2 3" key="1">
    <citation type="submission" date="2024-01" db="EMBL/GenBank/DDBJ databases">
        <title>Genome assemblies of Stephania.</title>
        <authorList>
            <person name="Yang L."/>
        </authorList>
    </citation>
    <scope>NUCLEOTIDE SEQUENCE [LARGE SCALE GENOMIC DNA]</scope>
    <source>
        <strain evidence="2">JXDWG</strain>
        <tissue evidence="2">Leaf</tissue>
    </source>
</reference>
<accession>A0AAP0PNK3</accession>
<dbReference type="SUPFAM" id="SSF52540">
    <property type="entry name" value="P-loop containing nucleoside triphosphate hydrolases"/>
    <property type="match status" value="1"/>
</dbReference>
<organism evidence="2 3">
    <name type="scientific">Stephania cephalantha</name>
    <dbReference type="NCBI Taxonomy" id="152367"/>
    <lineage>
        <taxon>Eukaryota</taxon>
        <taxon>Viridiplantae</taxon>
        <taxon>Streptophyta</taxon>
        <taxon>Embryophyta</taxon>
        <taxon>Tracheophyta</taxon>
        <taxon>Spermatophyta</taxon>
        <taxon>Magnoliopsida</taxon>
        <taxon>Ranunculales</taxon>
        <taxon>Menispermaceae</taxon>
        <taxon>Menispermoideae</taxon>
        <taxon>Cissampelideae</taxon>
        <taxon>Stephania</taxon>
    </lineage>
</organism>